<dbReference type="Gene3D" id="3.40.50.720">
    <property type="entry name" value="NAD(P)-binding Rossmann-like Domain"/>
    <property type="match status" value="1"/>
</dbReference>
<dbReference type="Proteomes" id="UP001319921">
    <property type="component" value="Chromosome"/>
</dbReference>
<dbReference type="InterPro" id="IPR051450">
    <property type="entry name" value="Gfo/Idh/MocA_Oxidoreductases"/>
</dbReference>
<dbReference type="Pfam" id="PF22725">
    <property type="entry name" value="GFO_IDH_MocA_C3"/>
    <property type="match status" value="1"/>
</dbReference>
<proteinExistence type="predicted"/>
<feature type="domain" description="GFO/IDH/MocA-like oxidoreductase" evidence="2">
    <location>
        <begin position="139"/>
        <end position="256"/>
    </location>
</feature>
<dbReference type="Pfam" id="PF01408">
    <property type="entry name" value="GFO_IDH_MocA"/>
    <property type="match status" value="1"/>
</dbReference>
<gene>
    <name evidence="3" type="ORF">SACC_30360</name>
</gene>
<protein>
    <submittedName>
        <fullName evidence="3">Dehydrogenase</fullName>
    </submittedName>
</protein>
<name>A0AAQ4CW38_9CREN</name>
<dbReference type="InterPro" id="IPR000683">
    <property type="entry name" value="Gfo/Idh/MocA-like_OxRdtase_N"/>
</dbReference>
<dbReference type="PANTHER" id="PTHR43377:SF1">
    <property type="entry name" value="BILIVERDIN REDUCTASE A"/>
    <property type="match status" value="1"/>
</dbReference>
<feature type="domain" description="Gfo/Idh/MocA-like oxidoreductase N-terminal" evidence="1">
    <location>
        <begin position="13"/>
        <end position="128"/>
    </location>
</feature>
<dbReference type="PANTHER" id="PTHR43377">
    <property type="entry name" value="BILIVERDIN REDUCTASE A"/>
    <property type="match status" value="1"/>
</dbReference>
<keyword evidence="4" id="KW-1185">Reference proteome</keyword>
<dbReference type="InterPro" id="IPR055170">
    <property type="entry name" value="GFO_IDH_MocA-like_dom"/>
</dbReference>
<evidence type="ECO:0000259" key="1">
    <source>
        <dbReference type="Pfam" id="PF01408"/>
    </source>
</evidence>
<dbReference type="GO" id="GO:0000166">
    <property type="term" value="F:nucleotide binding"/>
    <property type="evidence" value="ECO:0007669"/>
    <property type="project" value="InterPro"/>
</dbReference>
<dbReference type="EMBL" id="AP025226">
    <property type="protein sequence ID" value="BDC00020.1"/>
    <property type="molecule type" value="Genomic_DNA"/>
</dbReference>
<reference evidence="3 4" key="1">
    <citation type="journal article" date="2022" name="Microbiol. Resour. Announc.">
        <title>Complete Genome Sequence of the Hyperthermophilic and Acidophilic Archaeon Saccharolobus caldissimus Strain HS-3T.</title>
        <authorList>
            <person name="Sakai H.D."/>
            <person name="Kurosawa N."/>
        </authorList>
    </citation>
    <scope>NUCLEOTIDE SEQUENCE [LARGE SCALE GENOMIC DNA]</scope>
    <source>
        <strain evidence="3 4">JCM32116</strain>
    </source>
</reference>
<evidence type="ECO:0000313" key="3">
    <source>
        <dbReference type="EMBL" id="BDC00020.1"/>
    </source>
</evidence>
<accession>A0AAQ4CW38</accession>
<dbReference type="InterPro" id="IPR036291">
    <property type="entry name" value="NAD(P)-bd_dom_sf"/>
</dbReference>
<dbReference type="KEGG" id="scas:SACC_30360"/>
<evidence type="ECO:0000313" key="4">
    <source>
        <dbReference type="Proteomes" id="UP001319921"/>
    </source>
</evidence>
<dbReference type="SUPFAM" id="SSF55347">
    <property type="entry name" value="Glyceraldehyde-3-phosphate dehydrogenase-like, C-terminal domain"/>
    <property type="match status" value="1"/>
</dbReference>
<evidence type="ECO:0000259" key="2">
    <source>
        <dbReference type="Pfam" id="PF22725"/>
    </source>
</evidence>
<dbReference type="SUPFAM" id="SSF51735">
    <property type="entry name" value="NAD(P)-binding Rossmann-fold domains"/>
    <property type="match status" value="1"/>
</dbReference>
<organism evidence="3 4">
    <name type="scientific">Saccharolobus caldissimus</name>
    <dbReference type="NCBI Taxonomy" id="1702097"/>
    <lineage>
        <taxon>Archaea</taxon>
        <taxon>Thermoproteota</taxon>
        <taxon>Thermoprotei</taxon>
        <taxon>Sulfolobales</taxon>
        <taxon>Sulfolobaceae</taxon>
        <taxon>Saccharolobus</taxon>
    </lineage>
</organism>
<dbReference type="AlphaFoldDB" id="A0AAQ4CW38"/>
<dbReference type="Gene3D" id="3.30.360.10">
    <property type="entry name" value="Dihydrodipicolinate Reductase, domain 2"/>
    <property type="match status" value="1"/>
</dbReference>
<sequence length="332" mass="37411">MLIYFKGIFNKSMKIAVVGCNGFGRVHLRAIRNIGNIEYYVFSRDEEKAKECMKEFNAKGYFTKYEDVLKSDADIIDLIVSHDQHFPMGVQAIKAGKHLMLEKPIARTLEEAKGLIDAAKENGVKFMVLEQFFFDSSVRKAKELLPKLGKISMIIVRSTNLYQPKGWRANKEKMGGGALIDGGVHYMDTLLNLGGEYESVSAVCEKYFSGIEGEDTTVATFKFKNSSLGVLIYSWATPRPPKLPAFEIYGERGSIVEDPQTRMVMGKPFGDLILHLDDKQERIEVEKVSAIEEEIRGFINAVEKNTEVPMPPEIALRDLKAVLDVYKACNFQ</sequence>